<evidence type="ECO:0000313" key="2">
    <source>
        <dbReference type="EMBL" id="MDN5063685.1"/>
    </source>
</evidence>
<gene>
    <name evidence="2" type="ORF">O8C91_05675</name>
</gene>
<accession>A0AAW7PQK7</accession>
<dbReference type="RefSeq" id="WP_152059077.1">
    <property type="nucleotide sequence ID" value="NZ_CABVSS010000026.1"/>
</dbReference>
<dbReference type="PANTHER" id="PTHR37291:SF1">
    <property type="entry name" value="TYPE IV METHYL-DIRECTED RESTRICTION ENZYME ECOKMCRB SUBUNIT"/>
    <property type="match status" value="1"/>
</dbReference>
<organism evidence="2 3">
    <name type="scientific">Aliarcobacter butzleri</name>
    <dbReference type="NCBI Taxonomy" id="28197"/>
    <lineage>
        <taxon>Bacteria</taxon>
        <taxon>Pseudomonadati</taxon>
        <taxon>Campylobacterota</taxon>
        <taxon>Epsilonproteobacteria</taxon>
        <taxon>Campylobacterales</taxon>
        <taxon>Arcobacteraceae</taxon>
        <taxon>Aliarcobacter</taxon>
    </lineage>
</organism>
<protein>
    <submittedName>
        <fullName evidence="2">AAA family ATPase</fullName>
    </submittedName>
</protein>
<dbReference type="EMBL" id="JAPZDC010000003">
    <property type="protein sequence ID" value="MDN5063685.1"/>
    <property type="molecule type" value="Genomic_DNA"/>
</dbReference>
<proteinExistence type="predicted"/>
<reference evidence="2" key="1">
    <citation type="submission" date="2022-12" db="EMBL/GenBank/DDBJ databases">
        <authorList>
            <person name="Uljanovas D."/>
        </authorList>
    </citation>
    <scope>NUCLEOTIDE SEQUENCE</scope>
    <source>
        <strain evidence="2">RCM39</strain>
    </source>
</reference>
<dbReference type="Gene3D" id="3.40.50.300">
    <property type="entry name" value="P-loop containing nucleotide triphosphate hydrolases"/>
    <property type="match status" value="2"/>
</dbReference>
<name>A0AAW7PQK7_9BACT</name>
<comment type="caution">
    <text evidence="2">The sequence shown here is derived from an EMBL/GenBank/DDBJ whole genome shotgun (WGS) entry which is preliminary data.</text>
</comment>
<dbReference type="SUPFAM" id="SSF52540">
    <property type="entry name" value="P-loop containing nucleoside triphosphate hydrolases"/>
    <property type="match status" value="1"/>
</dbReference>
<dbReference type="AlphaFoldDB" id="A0AAW7PQK7"/>
<dbReference type="PANTHER" id="PTHR37291">
    <property type="entry name" value="5-METHYLCYTOSINE-SPECIFIC RESTRICTION ENZYME B"/>
    <property type="match status" value="1"/>
</dbReference>
<dbReference type="SMART" id="SM00382">
    <property type="entry name" value="AAA"/>
    <property type="match status" value="1"/>
</dbReference>
<dbReference type="GO" id="GO:0005524">
    <property type="term" value="F:ATP binding"/>
    <property type="evidence" value="ECO:0007669"/>
    <property type="project" value="InterPro"/>
</dbReference>
<feature type="domain" description="AAA+ ATPase" evidence="1">
    <location>
        <begin position="195"/>
        <end position="508"/>
    </location>
</feature>
<dbReference type="InterPro" id="IPR003593">
    <property type="entry name" value="AAA+_ATPase"/>
</dbReference>
<evidence type="ECO:0000313" key="3">
    <source>
        <dbReference type="Proteomes" id="UP001171529"/>
    </source>
</evidence>
<dbReference type="InterPro" id="IPR011704">
    <property type="entry name" value="ATPase_dyneun-rel_AAA"/>
</dbReference>
<sequence>MTEQELINKHKEIFNFLLEYKKEHSNFVFSPRQKHNDVNNNHLMCRLCKGYIFQGNENYIFVPLYKKVDTSNHTKTIGFVYTQNEQYIEIVFNNIEGNEKIFYDEINEYLKKSDKVIVKKIHNFKFQYILNESLEKNLLYFISDVKGRIDSLIIKYGLENEYFISEKEFQDLLNKIEMNPKIIKDKEDEMKINLKTKNIMLYGAPGVGKTHNYKKLVSLIESGKYNESDIFKSIIENQKLDIDIGKTFEVIKNEKRIEFVTFHQSYSYEDFIEGFRPNEEGKLELEDGIFKKISQNAEEQTNEVEKNQISYDEAYNTLRSRYIDNTNSDLKTVSGKNILISNFEDKFIQVKSEDGRNWFNVKKSDLEVVVNEILKQNIIKPSDIKLIDVKKDTIALAGYYFPIGNTLAEIIKESKVNTKEQKNFYIVIDEINRGNISKIFGELITLIEEDKRGKEEYKVKLPYSKKTFVVPSNLYIIATMNSTDKSIATIDIALRRRFTFLKMEPKEELVENENAKALMNQLNEHIKETIGKDYKLGHSYFMSIKDDNDLEFVKKYKIKPLLEEYFYGDETNYNKAIKFLNEKEEGKKQ</sequence>
<evidence type="ECO:0000259" key="1">
    <source>
        <dbReference type="SMART" id="SM00382"/>
    </source>
</evidence>
<dbReference type="GO" id="GO:0016887">
    <property type="term" value="F:ATP hydrolysis activity"/>
    <property type="evidence" value="ECO:0007669"/>
    <property type="project" value="InterPro"/>
</dbReference>
<dbReference type="InterPro" id="IPR052934">
    <property type="entry name" value="Methyl-DNA_Rec/Restrict_Enz"/>
</dbReference>
<dbReference type="Pfam" id="PF07728">
    <property type="entry name" value="AAA_5"/>
    <property type="match status" value="1"/>
</dbReference>
<reference evidence="2" key="2">
    <citation type="journal article" date="2023" name="Microorganisms">
        <title>Genomic Characterization of Arcobacter butzleri Strains Isolated from Various Sources in Lithuania.</title>
        <authorList>
            <person name="Uljanovas D."/>
            <person name="Golz G."/>
            <person name="Fleischmann S."/>
            <person name="Kudirkiene E."/>
            <person name="Kasetiene N."/>
            <person name="Grineviciene A."/>
            <person name="Tamuleviciene E."/>
            <person name="Aksomaitiene J."/>
            <person name="Alter T."/>
            <person name="Malakauskas M."/>
        </authorList>
    </citation>
    <scope>NUCLEOTIDE SEQUENCE</scope>
    <source>
        <strain evidence="2">RCM39</strain>
    </source>
</reference>
<dbReference type="InterPro" id="IPR027417">
    <property type="entry name" value="P-loop_NTPase"/>
</dbReference>
<dbReference type="Proteomes" id="UP001171529">
    <property type="component" value="Unassembled WGS sequence"/>
</dbReference>